<gene>
    <name evidence="2" type="ORF">KI387_005786</name>
</gene>
<feature type="compositionally biased region" description="Low complexity" evidence="1">
    <location>
        <begin position="282"/>
        <end position="299"/>
    </location>
</feature>
<feature type="compositionally biased region" description="Low complexity" evidence="1">
    <location>
        <begin position="244"/>
        <end position="253"/>
    </location>
</feature>
<feature type="region of interest" description="Disordered" evidence="1">
    <location>
        <begin position="1"/>
        <end position="29"/>
    </location>
</feature>
<dbReference type="Proteomes" id="UP000824469">
    <property type="component" value="Unassembled WGS sequence"/>
</dbReference>
<dbReference type="Gene3D" id="3.90.1640.10">
    <property type="entry name" value="inorganic pyrophosphatase (n-terminal core)"/>
    <property type="match status" value="1"/>
</dbReference>
<feature type="region of interest" description="Disordered" evidence="1">
    <location>
        <begin position="230"/>
        <end position="316"/>
    </location>
</feature>
<protein>
    <submittedName>
        <fullName evidence="2">Uncharacterized protein</fullName>
    </submittedName>
</protein>
<sequence>MGEQGGESRRKRVGESRRTIRGDAEQPLPDLSAFINDRFFFGDTVNYPQLHDEEAEAAAAEEEEDDEDEKEEEEEEVIETPKINKSIYHDSNNRSRRTQEWLEQARLIVSSSPARRSVETRPSSLSSSSPILKHERLSRSARLHSNEILEHAHTPSVHLLSKNNTLSNSARIDSDHPSLPTPTSRFNSDNTNTNAEKEKNKKVEAASVQQWLVNIMKKGSHADEVAITSENVDTARHARPPRQPRNNNNEAANTLKDVLRSRMRKDNNEVSVEGGKRAGVLSPPRRSVHSRSSSSPFPSANSATPRSNSGGRKSEAEDVSYLNNFLKKQRSRVTERATSSGRAKLILSAPVSSTSSMVAAICYALLLAETGEEEAVAVINIKRTQMRGHRQAAFLFHHLGIDARSLLFADE</sequence>
<dbReference type="GO" id="GO:0004309">
    <property type="term" value="F:exopolyphosphatase activity"/>
    <property type="evidence" value="ECO:0007669"/>
    <property type="project" value="TreeGrafter"/>
</dbReference>
<feature type="region of interest" description="Disordered" evidence="1">
    <location>
        <begin position="112"/>
        <end position="138"/>
    </location>
</feature>
<feature type="region of interest" description="Disordered" evidence="1">
    <location>
        <begin position="168"/>
        <end position="203"/>
    </location>
</feature>
<evidence type="ECO:0000313" key="3">
    <source>
        <dbReference type="Proteomes" id="UP000824469"/>
    </source>
</evidence>
<dbReference type="OMA" id="TCFFEQN"/>
<dbReference type="GO" id="GO:0005737">
    <property type="term" value="C:cytoplasm"/>
    <property type="evidence" value="ECO:0007669"/>
    <property type="project" value="TreeGrafter"/>
</dbReference>
<name>A0AA38LHW2_TAXCH</name>
<evidence type="ECO:0000256" key="1">
    <source>
        <dbReference type="SAM" id="MobiDB-lite"/>
    </source>
</evidence>
<feature type="non-terminal residue" evidence="2">
    <location>
        <position position="1"/>
    </location>
</feature>
<proteinExistence type="predicted"/>
<feature type="region of interest" description="Disordered" evidence="1">
    <location>
        <begin position="45"/>
        <end position="95"/>
    </location>
</feature>
<accession>A0AA38LHW2</accession>
<organism evidence="2 3">
    <name type="scientific">Taxus chinensis</name>
    <name type="common">Chinese yew</name>
    <name type="synonym">Taxus wallichiana var. chinensis</name>
    <dbReference type="NCBI Taxonomy" id="29808"/>
    <lineage>
        <taxon>Eukaryota</taxon>
        <taxon>Viridiplantae</taxon>
        <taxon>Streptophyta</taxon>
        <taxon>Embryophyta</taxon>
        <taxon>Tracheophyta</taxon>
        <taxon>Spermatophyta</taxon>
        <taxon>Pinopsida</taxon>
        <taxon>Pinidae</taxon>
        <taxon>Conifers II</taxon>
        <taxon>Cupressales</taxon>
        <taxon>Taxaceae</taxon>
        <taxon>Taxus</taxon>
    </lineage>
</organism>
<comment type="caution">
    <text evidence="2">The sequence shown here is derived from an EMBL/GenBank/DDBJ whole genome shotgun (WGS) entry which is preliminary data.</text>
</comment>
<feature type="compositionally biased region" description="Basic and acidic residues" evidence="1">
    <location>
        <begin position="257"/>
        <end position="268"/>
    </location>
</feature>
<reference evidence="2 3" key="1">
    <citation type="journal article" date="2021" name="Nat. Plants">
        <title>The Taxus genome provides insights into paclitaxel biosynthesis.</title>
        <authorList>
            <person name="Xiong X."/>
            <person name="Gou J."/>
            <person name="Liao Q."/>
            <person name="Li Y."/>
            <person name="Zhou Q."/>
            <person name="Bi G."/>
            <person name="Li C."/>
            <person name="Du R."/>
            <person name="Wang X."/>
            <person name="Sun T."/>
            <person name="Guo L."/>
            <person name="Liang H."/>
            <person name="Lu P."/>
            <person name="Wu Y."/>
            <person name="Zhang Z."/>
            <person name="Ro D.K."/>
            <person name="Shang Y."/>
            <person name="Huang S."/>
            <person name="Yan J."/>
        </authorList>
    </citation>
    <scope>NUCLEOTIDE SEQUENCE [LARGE SCALE GENOMIC DNA]</scope>
    <source>
        <strain evidence="2">Ta-2019</strain>
    </source>
</reference>
<dbReference type="AlphaFoldDB" id="A0AA38LHW2"/>
<feature type="compositionally biased region" description="Basic and acidic residues" evidence="1">
    <location>
        <begin position="13"/>
        <end position="24"/>
    </location>
</feature>
<dbReference type="PANTHER" id="PTHR12112:SF39">
    <property type="entry name" value="EG:152A3.5 PROTEIN (FBGN0003116_PN PROTEIN)"/>
    <property type="match status" value="1"/>
</dbReference>
<dbReference type="PANTHER" id="PTHR12112">
    <property type="entry name" value="BNIP - RELATED"/>
    <property type="match status" value="1"/>
</dbReference>
<keyword evidence="3" id="KW-1185">Reference proteome</keyword>
<feature type="compositionally biased region" description="Acidic residues" evidence="1">
    <location>
        <begin position="53"/>
        <end position="78"/>
    </location>
</feature>
<evidence type="ECO:0000313" key="2">
    <source>
        <dbReference type="EMBL" id="KAH9325608.1"/>
    </source>
</evidence>
<feature type="compositionally biased region" description="Polar residues" evidence="1">
    <location>
        <begin position="300"/>
        <end position="311"/>
    </location>
</feature>
<dbReference type="EMBL" id="JAHRHJ020000002">
    <property type="protein sequence ID" value="KAH9325608.1"/>
    <property type="molecule type" value="Genomic_DNA"/>
</dbReference>